<dbReference type="GO" id="GO:0005739">
    <property type="term" value="C:mitochondrion"/>
    <property type="evidence" value="ECO:0007669"/>
    <property type="project" value="GOC"/>
</dbReference>
<evidence type="ECO:0000313" key="3">
    <source>
        <dbReference type="EMBL" id="CAD7648447.1"/>
    </source>
</evidence>
<dbReference type="Proteomes" id="UP000728032">
    <property type="component" value="Unassembled WGS sequence"/>
</dbReference>
<evidence type="ECO:0008006" key="5">
    <source>
        <dbReference type="Google" id="ProtNLM"/>
    </source>
</evidence>
<dbReference type="EMBL" id="CAJPVJ010003169">
    <property type="protein sequence ID" value="CAG2167250.1"/>
    <property type="molecule type" value="Genomic_DNA"/>
</dbReference>
<dbReference type="EMBL" id="OC917994">
    <property type="protein sequence ID" value="CAD7648447.1"/>
    <property type="molecule type" value="Genomic_DNA"/>
</dbReference>
<reference evidence="3" key="1">
    <citation type="submission" date="2020-11" db="EMBL/GenBank/DDBJ databases">
        <authorList>
            <person name="Tran Van P."/>
        </authorList>
    </citation>
    <scope>NUCLEOTIDE SEQUENCE</scope>
</reference>
<organism evidence="3">
    <name type="scientific">Oppiella nova</name>
    <dbReference type="NCBI Taxonomy" id="334625"/>
    <lineage>
        <taxon>Eukaryota</taxon>
        <taxon>Metazoa</taxon>
        <taxon>Ecdysozoa</taxon>
        <taxon>Arthropoda</taxon>
        <taxon>Chelicerata</taxon>
        <taxon>Arachnida</taxon>
        <taxon>Acari</taxon>
        <taxon>Acariformes</taxon>
        <taxon>Sarcoptiformes</taxon>
        <taxon>Oribatida</taxon>
        <taxon>Brachypylina</taxon>
        <taxon>Oppioidea</taxon>
        <taxon>Oppiidae</taxon>
        <taxon>Oppiella</taxon>
    </lineage>
</organism>
<feature type="transmembrane region" description="Helical" evidence="2">
    <location>
        <begin position="141"/>
        <end position="159"/>
    </location>
</feature>
<protein>
    <recommendedName>
        <fullName evidence="5">NADH dehydrogenase [ubiquinone] 1 beta subcomplex subunit 6</fullName>
    </recommendedName>
</protein>
<accession>A0A7R9QJT5</accession>
<gene>
    <name evidence="3" type="ORF">ONB1V03_LOCUS6762</name>
</gene>
<dbReference type="GO" id="GO:0006120">
    <property type="term" value="P:mitochondrial electron transport, NADH to ubiquinone"/>
    <property type="evidence" value="ECO:0007669"/>
    <property type="project" value="InterPro"/>
</dbReference>
<sequence length="215" mass="26006">MVWQSLKRWSSHGSHGSDDLKPDISNEELKKLYAKASTQKFPENPRYPFHPTSGVMPMTITGRFDNERERLGPDFDDVQREWRMKWIRDQHLHPSEPFPVKQLYYEYHNGIRRFYRKPLDLLEENLSKHVSRETAMITRKAIGRGFLIYLSMVAGWYYMKYNRAHWEKHRGAKIYVQKETVYPGDVRFPRADPRTESWQHYDRDFHNRKVFLNKD</sequence>
<feature type="region of interest" description="Disordered" evidence="1">
    <location>
        <begin position="1"/>
        <end position="23"/>
    </location>
</feature>
<evidence type="ECO:0000256" key="2">
    <source>
        <dbReference type="SAM" id="Phobius"/>
    </source>
</evidence>
<evidence type="ECO:0000313" key="4">
    <source>
        <dbReference type="Proteomes" id="UP000728032"/>
    </source>
</evidence>
<name>A0A7R9QJT5_9ACAR</name>
<keyword evidence="2" id="KW-0812">Transmembrane</keyword>
<dbReference type="InterPro" id="IPR019174">
    <property type="entry name" value="NADH_DH_b-subcmplx_su6"/>
</dbReference>
<dbReference type="PANTHER" id="PTHR21106">
    <property type="entry name" value="NADH DEHYDROGENASE [UBIQUINONE] 1 BETA SUBCOMPLEX SUBUNIT 6"/>
    <property type="match status" value="1"/>
</dbReference>
<dbReference type="Pfam" id="PF09782">
    <property type="entry name" value="NDUF_B6"/>
    <property type="match status" value="1"/>
</dbReference>
<keyword evidence="4" id="KW-1185">Reference proteome</keyword>
<dbReference type="AlphaFoldDB" id="A0A7R9QJT5"/>
<keyword evidence="2" id="KW-1133">Transmembrane helix</keyword>
<dbReference type="OrthoDB" id="5824032at2759"/>
<keyword evidence="2" id="KW-0472">Membrane</keyword>
<evidence type="ECO:0000256" key="1">
    <source>
        <dbReference type="SAM" id="MobiDB-lite"/>
    </source>
</evidence>
<dbReference type="PANTHER" id="PTHR21106:SF2">
    <property type="entry name" value="NADH DEHYDROGENASE [UBIQUINONE] 1 BETA SUBCOMPLEX SUBUNIT 6"/>
    <property type="match status" value="1"/>
</dbReference>
<proteinExistence type="predicted"/>